<evidence type="ECO:0000256" key="4">
    <source>
        <dbReference type="ARBA" id="ARBA00022692"/>
    </source>
</evidence>
<sequence length="321" mass="37133">MIYIFTFVALTIILLGYIKIAKTLNIVDRPNNRSSHQYVTVRGGGIIFPIAAVLWYFFYGQIAPWIIVALLIIAFISFIDDIIPLKSSGRMLVHIVATTILLWQIQVFDLPWHTVILIYILTLGWINAFNFMDGINGITGIYGLVSLCTFLWLNRSINFISTELLITMIISTLVFLFFNFRRRAKTFAGDVGSVSLAFLLAWFMISLIIRTGRVEYILFFCVYGIDSVVTVLMRLAHRENIFKAHRTHLYQFLSNEYKWSHTKVALIYGLIQLTINITVILSITNNWMNFFVLLFSIIVLSAAYLIIRYKIQKAINWKYSY</sequence>
<feature type="transmembrane region" description="Helical" evidence="8">
    <location>
        <begin position="187"/>
        <end position="210"/>
    </location>
</feature>
<dbReference type="PANTHER" id="PTHR22926:SF3">
    <property type="entry name" value="UNDECAPRENYL-PHOSPHATE ALPHA-N-ACETYLGLUCOSAMINYL 1-PHOSPHATE TRANSFERASE"/>
    <property type="match status" value="1"/>
</dbReference>
<dbReference type="AlphaFoldDB" id="A0A1I0HQW2"/>
<accession>A0A1I0HQW2</accession>
<dbReference type="PANTHER" id="PTHR22926">
    <property type="entry name" value="PHOSPHO-N-ACETYLMURAMOYL-PENTAPEPTIDE-TRANSFERASE"/>
    <property type="match status" value="1"/>
</dbReference>
<reference evidence="9 10" key="1">
    <citation type="submission" date="2016-10" db="EMBL/GenBank/DDBJ databases">
        <authorList>
            <person name="de Groot N.N."/>
        </authorList>
    </citation>
    <scope>NUCLEOTIDE SEQUENCE [LARGE SCALE GENOMIC DNA]</scope>
    <source>
        <strain evidence="9 10">DSM 25947</strain>
    </source>
</reference>
<evidence type="ECO:0000256" key="8">
    <source>
        <dbReference type="SAM" id="Phobius"/>
    </source>
</evidence>
<comment type="cofactor">
    <cofactor evidence="7">
        <name>Mg(2+)</name>
        <dbReference type="ChEBI" id="CHEBI:18420"/>
    </cofactor>
</comment>
<feature type="transmembrane region" description="Helical" evidence="8">
    <location>
        <begin position="112"/>
        <end position="128"/>
    </location>
</feature>
<comment type="subcellular location">
    <subcellularLocation>
        <location evidence="1">Cell membrane</location>
        <topology evidence="1">Multi-pass membrane protein</topology>
    </subcellularLocation>
</comment>
<feature type="transmembrane region" description="Helical" evidence="8">
    <location>
        <begin position="159"/>
        <end position="180"/>
    </location>
</feature>
<name>A0A1I0HQW2_9BACT</name>
<dbReference type="InterPro" id="IPR000715">
    <property type="entry name" value="Glycosyl_transferase_4"/>
</dbReference>
<feature type="transmembrane region" description="Helical" evidence="8">
    <location>
        <begin position="91"/>
        <end position="106"/>
    </location>
</feature>
<evidence type="ECO:0000256" key="7">
    <source>
        <dbReference type="PIRSR" id="PIRSR600715-1"/>
    </source>
</evidence>
<evidence type="ECO:0000256" key="6">
    <source>
        <dbReference type="ARBA" id="ARBA00023136"/>
    </source>
</evidence>
<dbReference type="GO" id="GO:0071555">
    <property type="term" value="P:cell wall organization"/>
    <property type="evidence" value="ECO:0007669"/>
    <property type="project" value="TreeGrafter"/>
</dbReference>
<dbReference type="OrthoDB" id="9783652at2"/>
<keyword evidence="6 8" id="KW-0472">Membrane</keyword>
<evidence type="ECO:0000256" key="3">
    <source>
        <dbReference type="ARBA" id="ARBA00022679"/>
    </source>
</evidence>
<proteinExistence type="predicted"/>
<evidence type="ECO:0000256" key="5">
    <source>
        <dbReference type="ARBA" id="ARBA00022989"/>
    </source>
</evidence>
<evidence type="ECO:0000313" key="9">
    <source>
        <dbReference type="EMBL" id="SET86400.1"/>
    </source>
</evidence>
<evidence type="ECO:0000256" key="1">
    <source>
        <dbReference type="ARBA" id="ARBA00004651"/>
    </source>
</evidence>
<gene>
    <name evidence="9" type="ORF">SAMN05444285_12624</name>
</gene>
<dbReference type="Pfam" id="PF00953">
    <property type="entry name" value="Glycos_transf_4"/>
    <property type="match status" value="1"/>
</dbReference>
<evidence type="ECO:0000313" key="10">
    <source>
        <dbReference type="Proteomes" id="UP000181981"/>
    </source>
</evidence>
<feature type="transmembrane region" description="Helical" evidence="8">
    <location>
        <begin position="62"/>
        <end position="79"/>
    </location>
</feature>
<feature type="binding site" evidence="7">
    <location>
        <position position="130"/>
    </location>
    <ligand>
        <name>Mg(2+)</name>
        <dbReference type="ChEBI" id="CHEBI:18420"/>
    </ligand>
</feature>
<feature type="transmembrane region" description="Helical" evidence="8">
    <location>
        <begin position="290"/>
        <end position="307"/>
    </location>
</feature>
<keyword evidence="7" id="KW-0479">Metal-binding</keyword>
<dbReference type="GO" id="GO:0044038">
    <property type="term" value="P:cell wall macromolecule biosynthetic process"/>
    <property type="evidence" value="ECO:0007669"/>
    <property type="project" value="TreeGrafter"/>
</dbReference>
<feature type="transmembrane region" description="Helical" evidence="8">
    <location>
        <begin position="135"/>
        <end position="153"/>
    </location>
</feature>
<feature type="binding site" evidence="7">
    <location>
        <position position="190"/>
    </location>
    <ligand>
        <name>Mg(2+)</name>
        <dbReference type="ChEBI" id="CHEBI:18420"/>
    </ligand>
</feature>
<feature type="transmembrane region" description="Helical" evidence="8">
    <location>
        <begin position="6"/>
        <end position="27"/>
    </location>
</feature>
<dbReference type="GO" id="GO:0016780">
    <property type="term" value="F:phosphotransferase activity, for other substituted phosphate groups"/>
    <property type="evidence" value="ECO:0007669"/>
    <property type="project" value="InterPro"/>
</dbReference>
<dbReference type="GO" id="GO:0009103">
    <property type="term" value="P:lipopolysaccharide biosynthetic process"/>
    <property type="evidence" value="ECO:0007669"/>
    <property type="project" value="TreeGrafter"/>
</dbReference>
<dbReference type="GO" id="GO:0005886">
    <property type="term" value="C:plasma membrane"/>
    <property type="evidence" value="ECO:0007669"/>
    <property type="project" value="UniProtKB-SubCell"/>
</dbReference>
<keyword evidence="2" id="KW-1003">Cell membrane</keyword>
<dbReference type="EMBL" id="FOHT01000026">
    <property type="protein sequence ID" value="SET86400.1"/>
    <property type="molecule type" value="Genomic_DNA"/>
</dbReference>
<dbReference type="Proteomes" id="UP000181981">
    <property type="component" value="Unassembled WGS sequence"/>
</dbReference>
<feature type="transmembrane region" description="Helical" evidence="8">
    <location>
        <begin position="39"/>
        <end position="56"/>
    </location>
</feature>
<evidence type="ECO:0000256" key="2">
    <source>
        <dbReference type="ARBA" id="ARBA00022475"/>
    </source>
</evidence>
<dbReference type="GO" id="GO:0046872">
    <property type="term" value="F:metal ion binding"/>
    <property type="evidence" value="ECO:0007669"/>
    <property type="project" value="UniProtKB-KW"/>
</dbReference>
<dbReference type="RefSeq" id="WP_074780833.1">
    <property type="nucleotide sequence ID" value="NZ_FOHT01000026.1"/>
</dbReference>
<organism evidence="9 10">
    <name type="scientific">Draconibacterium orientale</name>
    <dbReference type="NCBI Taxonomy" id="1168034"/>
    <lineage>
        <taxon>Bacteria</taxon>
        <taxon>Pseudomonadati</taxon>
        <taxon>Bacteroidota</taxon>
        <taxon>Bacteroidia</taxon>
        <taxon>Marinilabiliales</taxon>
        <taxon>Prolixibacteraceae</taxon>
        <taxon>Draconibacterium</taxon>
    </lineage>
</organism>
<keyword evidence="7" id="KW-0460">Magnesium</keyword>
<keyword evidence="3 9" id="KW-0808">Transferase</keyword>
<dbReference type="CDD" id="cd06854">
    <property type="entry name" value="GT_WbpL_WbcO_like"/>
    <property type="match status" value="1"/>
</dbReference>
<feature type="transmembrane region" description="Helical" evidence="8">
    <location>
        <begin position="265"/>
        <end position="284"/>
    </location>
</feature>
<keyword evidence="5 8" id="KW-1133">Transmembrane helix</keyword>
<protein>
    <submittedName>
        <fullName evidence="9">UDP-N-acetylmuramyl pentapeptide phosphotransferase/UDP-N-acetylglucosamine-1-phosphate transferase</fullName>
    </submittedName>
</protein>
<keyword evidence="4 8" id="KW-0812">Transmembrane</keyword>
<feature type="transmembrane region" description="Helical" evidence="8">
    <location>
        <begin position="216"/>
        <end position="236"/>
    </location>
</feature>